<sequence length="64" mass="7888">MNCYWKHSKYGGVWWLKMQKSIHFCCIQSIFDHQFIFFELSFCPFQPKFRKCVLQFFLTNSHSI</sequence>
<proteinExistence type="predicted"/>
<reference evidence="1" key="2">
    <citation type="journal article" date="2015" name="Data Brief">
        <title>Shoot transcriptome of the giant reed, Arundo donax.</title>
        <authorList>
            <person name="Barrero R.A."/>
            <person name="Guerrero F.D."/>
            <person name="Moolhuijzen P."/>
            <person name="Goolsby J.A."/>
            <person name="Tidwell J."/>
            <person name="Bellgard S.E."/>
            <person name="Bellgard M.I."/>
        </authorList>
    </citation>
    <scope>NUCLEOTIDE SEQUENCE</scope>
    <source>
        <tissue evidence="1">Shoot tissue taken approximately 20 cm above the soil surface</tissue>
    </source>
</reference>
<organism evidence="1">
    <name type="scientific">Arundo donax</name>
    <name type="common">Giant reed</name>
    <name type="synonym">Donax arundinaceus</name>
    <dbReference type="NCBI Taxonomy" id="35708"/>
    <lineage>
        <taxon>Eukaryota</taxon>
        <taxon>Viridiplantae</taxon>
        <taxon>Streptophyta</taxon>
        <taxon>Embryophyta</taxon>
        <taxon>Tracheophyta</taxon>
        <taxon>Spermatophyta</taxon>
        <taxon>Magnoliopsida</taxon>
        <taxon>Liliopsida</taxon>
        <taxon>Poales</taxon>
        <taxon>Poaceae</taxon>
        <taxon>PACMAD clade</taxon>
        <taxon>Arundinoideae</taxon>
        <taxon>Arundineae</taxon>
        <taxon>Arundo</taxon>
    </lineage>
</organism>
<reference evidence="1" key="1">
    <citation type="submission" date="2014-09" db="EMBL/GenBank/DDBJ databases">
        <authorList>
            <person name="Magalhaes I.L.F."/>
            <person name="Oliveira U."/>
            <person name="Santos F.R."/>
            <person name="Vidigal T.H.D.A."/>
            <person name="Brescovit A.D."/>
            <person name="Santos A.J."/>
        </authorList>
    </citation>
    <scope>NUCLEOTIDE SEQUENCE</scope>
    <source>
        <tissue evidence="1">Shoot tissue taken approximately 20 cm above the soil surface</tissue>
    </source>
</reference>
<evidence type="ECO:0000313" key="1">
    <source>
        <dbReference type="EMBL" id="JAD41619.1"/>
    </source>
</evidence>
<protein>
    <submittedName>
        <fullName evidence="1">Uncharacterized protein</fullName>
    </submittedName>
</protein>
<accession>A0A0A8ZQG7</accession>
<name>A0A0A8ZQG7_ARUDO</name>
<dbReference type="EMBL" id="GBRH01256276">
    <property type="protein sequence ID" value="JAD41619.1"/>
    <property type="molecule type" value="Transcribed_RNA"/>
</dbReference>
<dbReference type="AlphaFoldDB" id="A0A0A8ZQG7"/>